<dbReference type="InterPro" id="IPR013830">
    <property type="entry name" value="SGNH_hydro"/>
</dbReference>
<evidence type="ECO:0000313" key="4">
    <source>
        <dbReference type="Proteomes" id="UP000318126"/>
    </source>
</evidence>
<dbReference type="SUPFAM" id="SSF52266">
    <property type="entry name" value="SGNH hydrolase"/>
    <property type="match status" value="1"/>
</dbReference>
<keyword evidence="4" id="KW-1185">Reference proteome</keyword>
<evidence type="ECO:0000256" key="1">
    <source>
        <dbReference type="SAM" id="SignalP"/>
    </source>
</evidence>
<gene>
    <name evidence="3" type="ORF">FN961_04630</name>
</gene>
<feature type="domain" description="SGNH hydrolase-type esterase" evidence="2">
    <location>
        <begin position="35"/>
        <end position="186"/>
    </location>
</feature>
<evidence type="ECO:0000259" key="2">
    <source>
        <dbReference type="Pfam" id="PF13472"/>
    </source>
</evidence>
<dbReference type="Gene3D" id="3.40.50.1110">
    <property type="entry name" value="SGNH hydrolase"/>
    <property type="match status" value="1"/>
</dbReference>
<dbReference type="PROSITE" id="PS51257">
    <property type="entry name" value="PROKAR_LIPOPROTEIN"/>
    <property type="match status" value="1"/>
</dbReference>
<dbReference type="AlphaFoldDB" id="A0A553JSB7"/>
<keyword evidence="1" id="KW-0732">Signal</keyword>
<feature type="chain" id="PRO_5021729634" evidence="1">
    <location>
        <begin position="21"/>
        <end position="202"/>
    </location>
</feature>
<accession>A0A553JSB7</accession>
<dbReference type="InterPro" id="IPR051532">
    <property type="entry name" value="Ester_Hydrolysis_Enzymes"/>
</dbReference>
<sequence>MTKRWLGLLCIACLFLQGCSGPKLEPLSANGDILAFGDSLTYGKGANDGGDYPAVLSELTGLSVINAGVSGETTTQGLARLRGLLEQSSPQLLILLEGGNDFLRNTDPDITEANLAKMIEMAKAHSIPVILIAVPQKSLFLTDANLYSALAENYDLILIEDTLADLLKSPAMKSDTVHLNQAGYRALAEAIHLSLLEAGALY</sequence>
<organism evidence="3 4">
    <name type="scientific">Shewanella hanedai</name>
    <name type="common">Alteromonas hanedai</name>
    <dbReference type="NCBI Taxonomy" id="25"/>
    <lineage>
        <taxon>Bacteria</taxon>
        <taxon>Pseudomonadati</taxon>
        <taxon>Pseudomonadota</taxon>
        <taxon>Gammaproteobacteria</taxon>
        <taxon>Alteromonadales</taxon>
        <taxon>Shewanellaceae</taxon>
        <taxon>Shewanella</taxon>
    </lineage>
</organism>
<dbReference type="RefSeq" id="WP_143563384.1">
    <property type="nucleotide sequence ID" value="NZ_BMPL01000037.1"/>
</dbReference>
<name>A0A553JSB7_SHEHA</name>
<dbReference type="PANTHER" id="PTHR30383:SF24">
    <property type="entry name" value="THIOESTERASE 1_PROTEASE 1_LYSOPHOSPHOLIPASE L1"/>
    <property type="match status" value="1"/>
</dbReference>
<dbReference type="EMBL" id="VKGK01000004">
    <property type="protein sequence ID" value="TRY15352.1"/>
    <property type="molecule type" value="Genomic_DNA"/>
</dbReference>
<dbReference type="GO" id="GO:0004622">
    <property type="term" value="F:phosphatidylcholine lysophospholipase activity"/>
    <property type="evidence" value="ECO:0007669"/>
    <property type="project" value="TreeGrafter"/>
</dbReference>
<dbReference type="Pfam" id="PF13472">
    <property type="entry name" value="Lipase_GDSL_2"/>
    <property type="match status" value="1"/>
</dbReference>
<dbReference type="Proteomes" id="UP000318126">
    <property type="component" value="Unassembled WGS sequence"/>
</dbReference>
<protein>
    <submittedName>
        <fullName evidence="3">Arylesterase</fullName>
    </submittedName>
</protein>
<dbReference type="OrthoDB" id="9786188at2"/>
<feature type="signal peptide" evidence="1">
    <location>
        <begin position="1"/>
        <end position="20"/>
    </location>
</feature>
<dbReference type="InterPro" id="IPR036514">
    <property type="entry name" value="SGNH_hydro_sf"/>
</dbReference>
<dbReference type="PANTHER" id="PTHR30383">
    <property type="entry name" value="THIOESTERASE 1/PROTEASE 1/LYSOPHOSPHOLIPASE L1"/>
    <property type="match status" value="1"/>
</dbReference>
<proteinExistence type="predicted"/>
<reference evidence="4" key="1">
    <citation type="submission" date="2019-07" db="EMBL/GenBank/DDBJ databases">
        <title>Shewanella sp. YLB-08 draft genomic sequence.</title>
        <authorList>
            <person name="Yu L."/>
        </authorList>
    </citation>
    <scope>NUCLEOTIDE SEQUENCE [LARGE SCALE GENOMIC DNA]</scope>
    <source>
        <strain evidence="4">JCM 20706</strain>
    </source>
</reference>
<comment type="caution">
    <text evidence="3">The sequence shown here is derived from an EMBL/GenBank/DDBJ whole genome shotgun (WGS) entry which is preliminary data.</text>
</comment>
<evidence type="ECO:0000313" key="3">
    <source>
        <dbReference type="EMBL" id="TRY15352.1"/>
    </source>
</evidence>